<name>A0A938BQD4_UNCEI</name>
<dbReference type="Gene3D" id="3.40.630.30">
    <property type="match status" value="2"/>
</dbReference>
<dbReference type="InterPro" id="IPR051554">
    <property type="entry name" value="Acetyltransferase_Eis"/>
</dbReference>
<proteinExistence type="predicted"/>
<dbReference type="SUPFAM" id="SSF55718">
    <property type="entry name" value="SCP-like"/>
    <property type="match status" value="1"/>
</dbReference>
<evidence type="ECO:0000259" key="2">
    <source>
        <dbReference type="PROSITE" id="PS51186"/>
    </source>
</evidence>
<feature type="region of interest" description="Disordered" evidence="1">
    <location>
        <begin position="1"/>
        <end position="32"/>
    </location>
</feature>
<gene>
    <name evidence="3" type="ORF">FJY75_02785</name>
</gene>
<dbReference type="PROSITE" id="PS51186">
    <property type="entry name" value="GNAT"/>
    <property type="match status" value="1"/>
</dbReference>
<evidence type="ECO:0000313" key="4">
    <source>
        <dbReference type="Proteomes" id="UP000748308"/>
    </source>
</evidence>
<dbReference type="Pfam" id="PF13527">
    <property type="entry name" value="Acetyltransf_9"/>
    <property type="match status" value="1"/>
</dbReference>
<feature type="domain" description="N-acetyltransferase" evidence="2">
    <location>
        <begin position="29"/>
        <end position="173"/>
    </location>
</feature>
<dbReference type="EMBL" id="VGIY01000039">
    <property type="protein sequence ID" value="MBM3316756.1"/>
    <property type="molecule type" value="Genomic_DNA"/>
</dbReference>
<dbReference type="Gene3D" id="3.30.1050.10">
    <property type="entry name" value="SCP2 sterol-binding domain"/>
    <property type="match status" value="1"/>
</dbReference>
<feature type="compositionally biased region" description="Basic residues" evidence="1">
    <location>
        <begin position="1"/>
        <end position="12"/>
    </location>
</feature>
<dbReference type="GO" id="GO:0030649">
    <property type="term" value="P:aminoglycoside antibiotic catabolic process"/>
    <property type="evidence" value="ECO:0007669"/>
    <property type="project" value="TreeGrafter"/>
</dbReference>
<dbReference type="InterPro" id="IPR041380">
    <property type="entry name" value="Acetyltransf_17"/>
</dbReference>
<protein>
    <submittedName>
        <fullName evidence="3">GNAT family N-acetyltransferase</fullName>
    </submittedName>
</protein>
<feature type="region of interest" description="Disordered" evidence="1">
    <location>
        <begin position="357"/>
        <end position="377"/>
    </location>
</feature>
<dbReference type="InterPro" id="IPR036527">
    <property type="entry name" value="SCP2_sterol-bd_dom_sf"/>
</dbReference>
<dbReference type="Pfam" id="PF17668">
    <property type="entry name" value="Acetyltransf_17"/>
    <property type="match status" value="1"/>
</dbReference>
<comment type="caution">
    <text evidence="3">The sequence shown here is derived from an EMBL/GenBank/DDBJ whole genome shotgun (WGS) entry which is preliminary data.</text>
</comment>
<evidence type="ECO:0000313" key="3">
    <source>
        <dbReference type="EMBL" id="MBM3316756.1"/>
    </source>
</evidence>
<organism evidence="3 4">
    <name type="scientific">Eiseniibacteriota bacterium</name>
    <dbReference type="NCBI Taxonomy" id="2212470"/>
    <lineage>
        <taxon>Bacteria</taxon>
        <taxon>Candidatus Eiseniibacteriota</taxon>
    </lineage>
</organism>
<dbReference type="InterPro" id="IPR016181">
    <property type="entry name" value="Acyl_CoA_acyltransferase"/>
</dbReference>
<dbReference type="SUPFAM" id="SSF55729">
    <property type="entry name" value="Acyl-CoA N-acyltransferases (Nat)"/>
    <property type="match status" value="1"/>
</dbReference>
<evidence type="ECO:0000256" key="1">
    <source>
        <dbReference type="SAM" id="MobiDB-lite"/>
    </source>
</evidence>
<dbReference type="AlphaFoldDB" id="A0A938BQD4"/>
<accession>A0A938BQD4</accession>
<reference evidence="3" key="1">
    <citation type="submission" date="2019-03" db="EMBL/GenBank/DDBJ databases">
        <title>Lake Tanganyika Metagenome-Assembled Genomes (MAGs).</title>
        <authorList>
            <person name="Tran P."/>
        </authorList>
    </citation>
    <scope>NUCLEOTIDE SEQUENCE</scope>
    <source>
        <strain evidence="3">M_DeepCast_400m_m2_100</strain>
    </source>
</reference>
<dbReference type="Pfam" id="PF13530">
    <property type="entry name" value="SCP2_2"/>
    <property type="match status" value="1"/>
</dbReference>
<dbReference type="InterPro" id="IPR000182">
    <property type="entry name" value="GNAT_dom"/>
</dbReference>
<dbReference type="InterPro" id="IPR025559">
    <property type="entry name" value="Eis_dom"/>
</dbReference>
<dbReference type="GO" id="GO:0034069">
    <property type="term" value="F:aminoglycoside N-acetyltransferase activity"/>
    <property type="evidence" value="ECO:0007669"/>
    <property type="project" value="TreeGrafter"/>
</dbReference>
<dbReference type="PANTHER" id="PTHR37817:SF1">
    <property type="entry name" value="N-ACETYLTRANSFERASE EIS"/>
    <property type="match status" value="1"/>
</dbReference>
<sequence length="438" mass="47057">MAGREKRRKRKGAGTATRTPGSGRGRARPLDRPAGEKELHALADIGTLAFGAPPERVREWLTGLGPEVARVRRLRGEVAGGLVLHPAGQWFGGRRVPMTGVALVCVAPQHRAAGIASKLMVRALREMRAGGMALSTLYAATVPLYRRLGYEAAGGRYEITLPPNAIGLRDRGLALREAGPGDGPALDEAYRRRVAMENGPLDQQAPGWIRALTAGVNPQHPPPRTYAVWNGSRVEGYLRYPAKREDRTLRLTDFVAVTPRAGRRLLTFLADHRSTIESVVWFGAPADPALLLLPEHSYRVRLAGPWMMRLVDVPRALEARGYPEGVEEEIRLRVEDDLFPGNRGPFTLAVSGGRAGVRSGAGARTTTGARRGTEASARVRAGSPAGATIDVRGLAALYSGHLSADQLAATEYLEAAPAAIAALRRIFAGPAPWMADAF</sequence>
<dbReference type="PANTHER" id="PTHR37817">
    <property type="entry name" value="N-ACETYLTRANSFERASE EIS"/>
    <property type="match status" value="1"/>
</dbReference>
<dbReference type="Proteomes" id="UP000748308">
    <property type="component" value="Unassembled WGS sequence"/>
</dbReference>